<keyword evidence="2 5" id="KW-0547">Nucleotide-binding</keyword>
<feature type="coiled-coil region" evidence="6">
    <location>
        <begin position="284"/>
        <end position="389"/>
    </location>
</feature>
<feature type="compositionally biased region" description="Basic and acidic residues" evidence="7">
    <location>
        <begin position="96"/>
        <end position="107"/>
    </location>
</feature>
<comment type="subcellular location">
    <subcellularLocation>
        <location evidence="1">Cytoplasm</location>
        <location evidence="1">Cytoskeleton</location>
    </subcellularLocation>
</comment>
<dbReference type="InterPro" id="IPR019821">
    <property type="entry name" value="Kinesin_motor_CS"/>
</dbReference>
<dbReference type="InterPro" id="IPR027417">
    <property type="entry name" value="P-loop_NTPase"/>
</dbReference>
<keyword evidence="5" id="KW-0505">Motor protein</keyword>
<reference evidence="9" key="1">
    <citation type="submission" date="2019-08" db="EMBL/GenBank/DDBJ databases">
        <title>The improved chromosome-level genome for the pearl oyster Pinctada fucata martensii using PacBio sequencing and Hi-C.</title>
        <authorList>
            <person name="Zheng Z."/>
        </authorList>
    </citation>
    <scope>NUCLEOTIDE SEQUENCE</scope>
    <source>
        <strain evidence="9">ZZ-2019</strain>
        <tissue evidence="9">Adductor muscle</tissue>
    </source>
</reference>
<dbReference type="Pfam" id="PF00225">
    <property type="entry name" value="Kinesin"/>
    <property type="match status" value="1"/>
</dbReference>
<dbReference type="PANTHER" id="PTHR47972">
    <property type="entry name" value="KINESIN-LIKE PROTEIN KLP-3"/>
    <property type="match status" value="1"/>
</dbReference>
<feature type="region of interest" description="Disordered" evidence="7">
    <location>
        <begin position="192"/>
        <end position="211"/>
    </location>
</feature>
<feature type="compositionally biased region" description="Basic and acidic residues" evidence="7">
    <location>
        <begin position="38"/>
        <end position="87"/>
    </location>
</feature>
<dbReference type="GO" id="GO:0007018">
    <property type="term" value="P:microtubule-based movement"/>
    <property type="evidence" value="ECO:0007669"/>
    <property type="project" value="InterPro"/>
</dbReference>
<dbReference type="GO" id="GO:0003777">
    <property type="term" value="F:microtubule motor activity"/>
    <property type="evidence" value="ECO:0007669"/>
    <property type="project" value="InterPro"/>
</dbReference>
<feature type="domain" description="Kinesin motor" evidence="8">
    <location>
        <begin position="1417"/>
        <end position="1741"/>
    </location>
</feature>
<dbReference type="EMBL" id="VSWD01000007">
    <property type="protein sequence ID" value="KAK3096468.1"/>
    <property type="molecule type" value="Genomic_DNA"/>
</dbReference>
<feature type="compositionally biased region" description="Polar residues" evidence="7">
    <location>
        <begin position="141"/>
        <end position="151"/>
    </location>
</feature>
<feature type="compositionally biased region" description="Basic and acidic residues" evidence="7">
    <location>
        <begin position="534"/>
        <end position="554"/>
    </location>
</feature>
<evidence type="ECO:0000256" key="1">
    <source>
        <dbReference type="ARBA" id="ARBA00004245"/>
    </source>
</evidence>
<dbReference type="GO" id="GO:0008017">
    <property type="term" value="F:microtubule binding"/>
    <property type="evidence" value="ECO:0007669"/>
    <property type="project" value="InterPro"/>
</dbReference>
<proteinExistence type="inferred from homology"/>
<dbReference type="PRINTS" id="PR00380">
    <property type="entry name" value="KINESINHEAVY"/>
</dbReference>
<feature type="compositionally biased region" description="Basic residues" evidence="7">
    <location>
        <begin position="1"/>
        <end position="13"/>
    </location>
</feature>
<keyword evidence="10" id="KW-1185">Reference proteome</keyword>
<dbReference type="CDD" id="cd01366">
    <property type="entry name" value="KISc_C_terminal"/>
    <property type="match status" value="1"/>
</dbReference>
<feature type="binding site" evidence="5">
    <location>
        <begin position="1498"/>
        <end position="1505"/>
    </location>
    <ligand>
        <name>ATP</name>
        <dbReference type="ChEBI" id="CHEBI:30616"/>
    </ligand>
</feature>
<feature type="coiled-coil region" evidence="6">
    <location>
        <begin position="1029"/>
        <end position="1297"/>
    </location>
</feature>
<evidence type="ECO:0000259" key="8">
    <source>
        <dbReference type="PROSITE" id="PS50067"/>
    </source>
</evidence>
<dbReference type="PROSITE" id="PS00411">
    <property type="entry name" value="KINESIN_MOTOR_1"/>
    <property type="match status" value="1"/>
</dbReference>
<sequence length="1768" mass="199732">MATKEKVKKKNKKHTETPEVVPVTEERPSSAHSQISVKEAHASVDNTEKFTRDENSSEKDVDPSRTEKDVSVDKKEAKSDTQDGKKEKDKKKKKAKDKDKSKSDDPGKNSTVSERTPDPELQKRSPSPFRKNAVEPVPGSNLGSAVSLKSNTSTVKEAWTDRSDAGSMFSAVAAPSAHSSVVSVKEAARENRVYSANNQGRDGSKEDEYNEDDEMKKNAYIPYLYAKKCIAKIMTDMRNMKAQFNIFVLSLRKDYKDKVSTFRQVIDVHRAELDSKETYWNEMLESLAERNNRLLKEKKVLLMQNKETIERMEKEKIIIQTELTQKLDKATASLQTAEKEAADLKTKEDDKDSEVKILKDELEKDKTEIEKLREELNERDEKLKLAAAAAVVSTAETPSQAVPVAVAEEPVKKEPTVLVTAAAVSGEEKTKMSEERNDMEIERQKILVERNQAEEERGQYSEERKKWLLRIEELQQEVSVQTKESAEWKAKYEALSMKSVDSDDIMAKYKTLEAQYNALSVVVAASEGSQVIAEENKKKTEEDKDMMSKEKNDIDNQIQKWESQFKKKNGREPSDDDKSDSVKELYVQQDELNTMVTSLETKLETYQKLGSGQVPDPPEVVPTPSKDPEVQIVEVKVADPMIADQLEKALAEIERLRAQVLALQNENTEMSSKISHQNEELSNQRDRIAQLEAELAALKAGGLVATATVTPQATEELEELKKENKALKKDMKKLLKKMEKEEEKVKSANMNPDERVSNLEEKVTKLDDKVTDLEAENDTLKEDKGKLETEKLQVTSNVQPEIATATALTATAAVTSSTAEECTVPGHADLIQQLEQKKLELEDKERQLLDKDRQIEEKVLTIQDKEKEIEKMKIEVKEMRKDMMKMAKQHAKLQAKLKDLEEFEKTKKLLKAVAAFVHEIHSEVQPAAEGVNVRLEAVSTEVLKLKEPQDKSQKAYNAWAGKFQQKHGRDPTPKDRDAEGEKLYKILEENTALVDDKKINQEALKIMKTGDYQAPEIKKEVVIVEDSPVEHMEQQMSALDMKVTDLETENDDLKKEKNDALSKVKEMELQLQQMKGQLDLQTSLSTGYQETDELSGQITELQKQLNSSESALLQEKNAHNSTKDELDNLRKQIQVLKEEVSSEREDMKAKIEANKTTTQAEIKAKEEEIKNLQSRNDQLETERLANVPVDTAKEIKNLQEKIALLEKEKSSSGTASAALQAQISEMKTKLEGANKNQEAQRASIRELEAKNKNAKADKDKAVKETTIQIEKREQQRANEDKKRIATLEKKIKELEAGGVKPGVAVAAGAKGGAVDKGMKDQLMATKRENAELNNKIKQLEMEIKRGSREKTTVGAEDKNEQKRKEKILKELEKKYEIEKNRTAKLDENLKTTEEELKVTKKVLRKKYYNMVEDMKGKIRVYCRARPLSKTETERGNYSVLKSPDEYSINVETSQRGTKEFQFDTIFMEDSTQEKVFEDTNNLVQSAVDGYNVCIFAYGQTGSGKTFTMIGDRDGNFPGIAPRAFNRIFDLIHEQRNKFTITVTSYMLELYNDKLIDLYAKPGTSDDEKMEIKKDKKGLVFIQGSVIKEASNAKELYALFDEGSKNRHTASTKMNAESSRSHLIIGIVLESINKTTGQVLKGKLSLVDLAGSERVAKTGATAEQLKEAMSINKSLSALGDVISALSSEQQFIPYRNNKLTMLMQDSLGGNAKTLMFVNISPADYNAEETVISLMYASRVKLITNDATKNADNKEIARLKNVRLPIQMYL</sequence>
<evidence type="ECO:0000313" key="9">
    <source>
        <dbReference type="EMBL" id="KAK3096468.1"/>
    </source>
</evidence>
<organism evidence="9 10">
    <name type="scientific">Pinctada imbricata</name>
    <name type="common">Atlantic pearl-oyster</name>
    <name type="synonym">Pinctada martensii</name>
    <dbReference type="NCBI Taxonomy" id="66713"/>
    <lineage>
        <taxon>Eukaryota</taxon>
        <taxon>Metazoa</taxon>
        <taxon>Spiralia</taxon>
        <taxon>Lophotrochozoa</taxon>
        <taxon>Mollusca</taxon>
        <taxon>Bivalvia</taxon>
        <taxon>Autobranchia</taxon>
        <taxon>Pteriomorphia</taxon>
        <taxon>Pterioida</taxon>
        <taxon>Pterioidea</taxon>
        <taxon>Pteriidae</taxon>
        <taxon>Pinctada</taxon>
    </lineage>
</organism>
<dbReference type="SUPFAM" id="SSF52540">
    <property type="entry name" value="P-loop containing nucleoside triphosphate hydrolases"/>
    <property type="match status" value="1"/>
</dbReference>
<evidence type="ECO:0000256" key="6">
    <source>
        <dbReference type="SAM" id="Coils"/>
    </source>
</evidence>
<keyword evidence="4" id="KW-0206">Cytoskeleton</keyword>
<evidence type="ECO:0000256" key="4">
    <source>
        <dbReference type="ARBA" id="ARBA00023212"/>
    </source>
</evidence>
<dbReference type="InterPro" id="IPR036961">
    <property type="entry name" value="Kinesin_motor_dom_sf"/>
</dbReference>
<accession>A0AA88YB46</accession>
<feature type="coiled-coil region" evidence="6">
    <location>
        <begin position="1322"/>
        <end position="1395"/>
    </location>
</feature>
<dbReference type="Proteomes" id="UP001186944">
    <property type="component" value="Unassembled WGS sequence"/>
</dbReference>
<feature type="region of interest" description="Disordered" evidence="7">
    <location>
        <begin position="534"/>
        <end position="557"/>
    </location>
</feature>
<dbReference type="SMART" id="SM00129">
    <property type="entry name" value="KISc"/>
    <property type="match status" value="1"/>
</dbReference>
<evidence type="ECO:0000256" key="2">
    <source>
        <dbReference type="ARBA" id="ARBA00022741"/>
    </source>
</evidence>
<evidence type="ECO:0000256" key="7">
    <source>
        <dbReference type="SAM" id="MobiDB-lite"/>
    </source>
</evidence>
<feature type="coiled-coil region" evidence="6">
    <location>
        <begin position="643"/>
        <end position="790"/>
    </location>
</feature>
<dbReference type="Gene3D" id="3.40.850.10">
    <property type="entry name" value="Kinesin motor domain"/>
    <property type="match status" value="1"/>
</dbReference>
<keyword evidence="4" id="KW-0963">Cytoplasm</keyword>
<dbReference type="FunFam" id="3.40.850.10:FF:000146">
    <property type="entry name" value="Kinesin-like protein"/>
    <property type="match status" value="1"/>
</dbReference>
<feature type="coiled-coil region" evidence="6">
    <location>
        <begin position="827"/>
        <end position="903"/>
    </location>
</feature>
<dbReference type="GO" id="GO:0005524">
    <property type="term" value="F:ATP binding"/>
    <property type="evidence" value="ECO:0007669"/>
    <property type="project" value="UniProtKB-UniRule"/>
</dbReference>
<dbReference type="GO" id="GO:0005856">
    <property type="term" value="C:cytoskeleton"/>
    <property type="evidence" value="ECO:0007669"/>
    <property type="project" value="UniProtKB-SubCell"/>
</dbReference>
<comment type="similarity">
    <text evidence="5">Belongs to the TRAFAC class myosin-kinesin ATPase superfamily. Kinesin family.</text>
</comment>
<keyword evidence="6" id="KW-0175">Coiled coil</keyword>
<name>A0AA88YB46_PINIB</name>
<dbReference type="Gene3D" id="1.10.287.1490">
    <property type="match status" value="2"/>
</dbReference>
<keyword evidence="3 5" id="KW-0067">ATP-binding</keyword>
<feature type="region of interest" description="Disordered" evidence="7">
    <location>
        <begin position="1"/>
        <end position="151"/>
    </location>
</feature>
<dbReference type="PROSITE" id="PS50067">
    <property type="entry name" value="KINESIN_MOTOR_2"/>
    <property type="match status" value="1"/>
</dbReference>
<gene>
    <name evidence="9" type="ORF">FSP39_000498</name>
</gene>
<feature type="coiled-coil region" evidence="6">
    <location>
        <begin position="436"/>
        <end position="491"/>
    </location>
</feature>
<evidence type="ECO:0000256" key="5">
    <source>
        <dbReference type="PROSITE-ProRule" id="PRU00283"/>
    </source>
</evidence>
<dbReference type="PANTHER" id="PTHR47972:SF16">
    <property type="entry name" value="KINESIN-LIKE PROTEIN"/>
    <property type="match status" value="1"/>
</dbReference>
<protein>
    <recommendedName>
        <fullName evidence="8">Kinesin motor domain-containing protein</fullName>
    </recommendedName>
</protein>
<dbReference type="InterPro" id="IPR027640">
    <property type="entry name" value="Kinesin-like_fam"/>
</dbReference>
<evidence type="ECO:0000256" key="3">
    <source>
        <dbReference type="ARBA" id="ARBA00022840"/>
    </source>
</evidence>
<dbReference type="InterPro" id="IPR001752">
    <property type="entry name" value="Kinesin_motor_dom"/>
</dbReference>
<comment type="caution">
    <text evidence="9">The sequence shown here is derived from an EMBL/GenBank/DDBJ whole genome shotgun (WGS) entry which is preliminary data.</text>
</comment>
<evidence type="ECO:0000313" key="10">
    <source>
        <dbReference type="Proteomes" id="UP001186944"/>
    </source>
</evidence>